<reference evidence="2 3" key="1">
    <citation type="submission" date="2018-06" db="EMBL/GenBank/DDBJ databases">
        <authorList>
            <consortium name="Pathogen Informatics"/>
            <person name="Doyle S."/>
        </authorList>
    </citation>
    <scope>NUCLEOTIDE SEQUENCE [LARGE SCALE GENOMIC DNA]</scope>
    <source>
        <strain evidence="2 3">NCTC13645</strain>
    </source>
</reference>
<dbReference type="EC" id="3.4.14.11" evidence="2"/>
<evidence type="ECO:0000259" key="1">
    <source>
        <dbReference type="Pfam" id="PF02129"/>
    </source>
</evidence>
<name>A0A380P1N4_WEIVI</name>
<proteinExistence type="predicted"/>
<evidence type="ECO:0000313" key="2">
    <source>
        <dbReference type="EMBL" id="SUP59133.1"/>
    </source>
</evidence>
<dbReference type="EMBL" id="UHIV01000004">
    <property type="protein sequence ID" value="SUP59133.1"/>
    <property type="molecule type" value="Genomic_DNA"/>
</dbReference>
<dbReference type="Pfam" id="PF02129">
    <property type="entry name" value="Peptidase_S15"/>
    <property type="match status" value="1"/>
</dbReference>
<dbReference type="InterPro" id="IPR029058">
    <property type="entry name" value="AB_hydrolase_fold"/>
</dbReference>
<keyword evidence="2" id="KW-0378">Hydrolase</keyword>
<protein>
    <submittedName>
        <fullName evidence="2">Xaa-Pro dipeptidyl-peptidase</fullName>
        <ecNumber evidence="2">3.4.14.11</ecNumber>
    </submittedName>
</protein>
<organism evidence="2 3">
    <name type="scientific">Weissella viridescens</name>
    <name type="common">Lactobacillus viridescens</name>
    <dbReference type="NCBI Taxonomy" id="1629"/>
    <lineage>
        <taxon>Bacteria</taxon>
        <taxon>Bacillati</taxon>
        <taxon>Bacillota</taxon>
        <taxon>Bacilli</taxon>
        <taxon>Lactobacillales</taxon>
        <taxon>Lactobacillaceae</taxon>
        <taxon>Weissella</taxon>
    </lineage>
</organism>
<dbReference type="SUPFAM" id="SSF53474">
    <property type="entry name" value="alpha/beta-Hydrolases"/>
    <property type="match status" value="1"/>
</dbReference>
<evidence type="ECO:0000313" key="3">
    <source>
        <dbReference type="Proteomes" id="UP000254621"/>
    </source>
</evidence>
<dbReference type="Proteomes" id="UP000254621">
    <property type="component" value="Unassembled WGS sequence"/>
</dbReference>
<dbReference type="AlphaFoldDB" id="A0A380P1N4"/>
<dbReference type="GO" id="GO:0008239">
    <property type="term" value="F:dipeptidyl-peptidase activity"/>
    <property type="evidence" value="ECO:0007669"/>
    <property type="project" value="UniProtKB-EC"/>
</dbReference>
<dbReference type="InterPro" id="IPR000383">
    <property type="entry name" value="Xaa-Pro-like_dom"/>
</dbReference>
<dbReference type="Gene3D" id="1.10.246.70">
    <property type="match status" value="1"/>
</dbReference>
<gene>
    <name evidence="2" type="primary">pepX_3</name>
    <name evidence="2" type="ORF">NCTC13645_01385</name>
</gene>
<sequence length="169" mass="18861">MTGRSYLGTLATAAATTGVDGLKTVISEAAISSWYDYYRDNGLVAAPDTFQGEDMDVLAGDVFSRMQDAGDYLGVKKDFEQVLSQLQKDQDRHSGSYTAYWDGRNYLNQVANIKADMILVHGLNDWNVKPRNVYNLWQSLRELPIHKKSSYIKDSISTLITSAPLISQI</sequence>
<accession>A0A380P1N4</accession>
<feature type="domain" description="Xaa-Pro dipeptidyl-peptidase-like" evidence="1">
    <location>
        <begin position="1"/>
        <end position="143"/>
    </location>
</feature>